<proteinExistence type="predicted"/>
<dbReference type="AlphaFoldDB" id="A0A4T0UK38"/>
<dbReference type="RefSeq" id="WP_136555402.1">
    <property type="nucleotide sequence ID" value="NZ_STGJ01000020.1"/>
</dbReference>
<reference evidence="1 2" key="1">
    <citation type="submission" date="2019-04" db="EMBL/GenBank/DDBJ databases">
        <title>Crenobacter sp. nov.</title>
        <authorList>
            <person name="Shi S."/>
        </authorList>
    </citation>
    <scope>NUCLEOTIDE SEQUENCE [LARGE SCALE GENOMIC DNA]</scope>
    <source>
        <strain evidence="1 2">GY 70310</strain>
    </source>
</reference>
<dbReference type="Pfam" id="PF20159">
    <property type="entry name" value="YidB"/>
    <property type="match status" value="1"/>
</dbReference>
<accession>A0A4T0UK38</accession>
<sequence>MGLLDQLAGAAGAGEGEGEGGGQGMAGVLGSLLEQSGGLSGLLDKFGQQGLGDAAASWVSTGENQPVSAEQIESVLGGSQLGELAGRFGLDSGTLAQGLSTALPLLVDKLTPDGQVPQGGDLLSQGVGLLKGLLGR</sequence>
<dbReference type="OrthoDB" id="9795283at2"/>
<comment type="caution">
    <text evidence="1">The sequence shown here is derived from an EMBL/GenBank/DDBJ whole genome shotgun (WGS) entry which is preliminary data.</text>
</comment>
<dbReference type="InterPro" id="IPR027405">
    <property type="entry name" value="YidB-like"/>
</dbReference>
<dbReference type="Proteomes" id="UP000308891">
    <property type="component" value="Unassembled WGS sequence"/>
</dbReference>
<dbReference type="SUPFAM" id="SSF140804">
    <property type="entry name" value="YidB-like"/>
    <property type="match status" value="1"/>
</dbReference>
<evidence type="ECO:0000313" key="2">
    <source>
        <dbReference type="Proteomes" id="UP000308891"/>
    </source>
</evidence>
<dbReference type="InterPro" id="IPR045372">
    <property type="entry name" value="YidB"/>
</dbReference>
<name>A0A4T0UK38_9NEIS</name>
<evidence type="ECO:0000313" key="1">
    <source>
        <dbReference type="EMBL" id="TIC78962.1"/>
    </source>
</evidence>
<keyword evidence="2" id="KW-1185">Reference proteome</keyword>
<dbReference type="Gene3D" id="1.10.10.690">
    <property type="entry name" value="YidB-like"/>
    <property type="match status" value="1"/>
</dbReference>
<dbReference type="EMBL" id="STGJ01000020">
    <property type="protein sequence ID" value="TIC78962.1"/>
    <property type="molecule type" value="Genomic_DNA"/>
</dbReference>
<organism evidence="1 2">
    <name type="scientific">Crenobacter intestini</name>
    <dbReference type="NCBI Taxonomy" id="2563443"/>
    <lineage>
        <taxon>Bacteria</taxon>
        <taxon>Pseudomonadati</taxon>
        <taxon>Pseudomonadota</taxon>
        <taxon>Betaproteobacteria</taxon>
        <taxon>Neisseriales</taxon>
        <taxon>Neisseriaceae</taxon>
        <taxon>Crenobacter</taxon>
    </lineage>
</organism>
<protein>
    <submittedName>
        <fullName evidence="1">DUF937 domain-containing protein</fullName>
    </submittedName>
</protein>
<gene>
    <name evidence="1" type="ORF">E5K04_14480</name>
</gene>